<evidence type="ECO:0000313" key="2">
    <source>
        <dbReference type="EMBL" id="MFC0629092.1"/>
    </source>
</evidence>
<accession>A0ABV6QZR7</accession>
<dbReference type="Proteomes" id="UP001589890">
    <property type="component" value="Unassembled WGS sequence"/>
</dbReference>
<gene>
    <name evidence="2" type="ORF">ACFFGN_33820</name>
</gene>
<evidence type="ECO:0000313" key="3">
    <source>
        <dbReference type="Proteomes" id="UP001589890"/>
    </source>
</evidence>
<organism evidence="2 3">
    <name type="scientific">Kribbella deserti</name>
    <dbReference type="NCBI Taxonomy" id="1926257"/>
    <lineage>
        <taxon>Bacteria</taxon>
        <taxon>Bacillati</taxon>
        <taxon>Actinomycetota</taxon>
        <taxon>Actinomycetes</taxon>
        <taxon>Propionibacteriales</taxon>
        <taxon>Kribbellaceae</taxon>
        <taxon>Kribbella</taxon>
    </lineage>
</organism>
<feature type="region of interest" description="Disordered" evidence="1">
    <location>
        <begin position="1"/>
        <end position="46"/>
    </location>
</feature>
<comment type="caution">
    <text evidence="2">The sequence shown here is derived from an EMBL/GenBank/DDBJ whole genome shotgun (WGS) entry which is preliminary data.</text>
</comment>
<feature type="compositionally biased region" description="Polar residues" evidence="1">
    <location>
        <begin position="9"/>
        <end position="19"/>
    </location>
</feature>
<keyword evidence="3" id="KW-1185">Reference proteome</keyword>
<proteinExistence type="predicted"/>
<reference evidence="2 3" key="1">
    <citation type="submission" date="2024-09" db="EMBL/GenBank/DDBJ databases">
        <authorList>
            <person name="Sun Q."/>
            <person name="Mori K."/>
        </authorList>
    </citation>
    <scope>NUCLEOTIDE SEQUENCE [LARGE SCALE GENOMIC DNA]</scope>
    <source>
        <strain evidence="2 3">CGMCC 1.15906</strain>
    </source>
</reference>
<dbReference type="EMBL" id="JBHLTC010000041">
    <property type="protein sequence ID" value="MFC0629092.1"/>
    <property type="molecule type" value="Genomic_DNA"/>
</dbReference>
<name>A0ABV6QZR7_9ACTN</name>
<dbReference type="RefSeq" id="WP_380056568.1">
    <property type="nucleotide sequence ID" value="NZ_JBHLTC010000041.1"/>
</dbReference>
<protein>
    <submittedName>
        <fullName evidence="2">Uncharacterized protein</fullName>
    </submittedName>
</protein>
<evidence type="ECO:0000256" key="1">
    <source>
        <dbReference type="SAM" id="MobiDB-lite"/>
    </source>
</evidence>
<sequence>MSRPGWLTPLNSPRSQSAATLDHPKHSPLIRRYSGADPPLSGRIRRFGDNNSRLAVIASSLPPTAS</sequence>